<evidence type="ECO:0000256" key="6">
    <source>
        <dbReference type="SAM" id="Phobius"/>
    </source>
</evidence>
<name>A0ABT4UGH5_9BACT</name>
<sequence length="206" mass="23798">MTSFLVVTPIMYAIPFISAFIHWITIWMALKMLFHPKEPIHFLGLKIQGVFPKKQKQIAENISKLVGKELLSFEEIEQKITNPANLEGIYPEIEKYVDEFLKVRIKETMPMIAMFIGDKTIGQLKEALMTELKNMLPQLLKNYVGNLKSQLDLEKIVYEKIAAFSGEKLEAMLNQILTKEFRFIEIIGTILGFMIGLLQIFLNMIQ</sequence>
<comment type="similarity">
    <text evidence="2">Belongs to the UPF0754 family.</text>
</comment>
<dbReference type="EMBL" id="JAQGEF010000003">
    <property type="protein sequence ID" value="MDA3613959.1"/>
    <property type="molecule type" value="Genomic_DNA"/>
</dbReference>
<organism evidence="7 8">
    <name type="scientific">Polluticaenibacter yanchengensis</name>
    <dbReference type="NCBI Taxonomy" id="3014562"/>
    <lineage>
        <taxon>Bacteria</taxon>
        <taxon>Pseudomonadati</taxon>
        <taxon>Bacteroidota</taxon>
        <taxon>Chitinophagia</taxon>
        <taxon>Chitinophagales</taxon>
        <taxon>Chitinophagaceae</taxon>
        <taxon>Polluticaenibacter</taxon>
    </lineage>
</organism>
<evidence type="ECO:0000256" key="2">
    <source>
        <dbReference type="ARBA" id="ARBA00008053"/>
    </source>
</evidence>
<proteinExistence type="inferred from homology"/>
<dbReference type="PANTHER" id="PTHR35791:SF1">
    <property type="entry name" value="UPF0754 MEMBRANE PROTEIN YHEB"/>
    <property type="match status" value="1"/>
</dbReference>
<evidence type="ECO:0000256" key="3">
    <source>
        <dbReference type="ARBA" id="ARBA00022692"/>
    </source>
</evidence>
<protein>
    <submittedName>
        <fullName evidence="7">DUF445 family protein</fullName>
    </submittedName>
</protein>
<comment type="caution">
    <text evidence="7">The sequence shown here is derived from an EMBL/GenBank/DDBJ whole genome shotgun (WGS) entry which is preliminary data.</text>
</comment>
<keyword evidence="5 6" id="KW-0472">Membrane</keyword>
<keyword evidence="8" id="KW-1185">Reference proteome</keyword>
<keyword evidence="3 6" id="KW-0812">Transmembrane</keyword>
<evidence type="ECO:0000256" key="4">
    <source>
        <dbReference type="ARBA" id="ARBA00022989"/>
    </source>
</evidence>
<comment type="subcellular location">
    <subcellularLocation>
        <location evidence="1">Endomembrane system</location>
    </subcellularLocation>
</comment>
<evidence type="ECO:0000256" key="1">
    <source>
        <dbReference type="ARBA" id="ARBA00004308"/>
    </source>
</evidence>
<dbReference type="InterPro" id="IPR007383">
    <property type="entry name" value="DUF445"/>
</dbReference>
<dbReference type="PANTHER" id="PTHR35791">
    <property type="entry name" value="UPF0754 MEMBRANE PROTEIN YHEB"/>
    <property type="match status" value="1"/>
</dbReference>
<keyword evidence="4 6" id="KW-1133">Transmembrane helix</keyword>
<gene>
    <name evidence="7" type="ORF">O3P16_04015</name>
</gene>
<reference evidence="7 8" key="1">
    <citation type="submission" date="2022-12" db="EMBL/GenBank/DDBJ databases">
        <title>Chitinophagaceae gen. sp. nov., a new member of the family Chitinophagaceae, isolated from soil in a chemical factory.</title>
        <authorList>
            <person name="Ke Z."/>
        </authorList>
    </citation>
    <scope>NUCLEOTIDE SEQUENCE [LARGE SCALE GENOMIC DNA]</scope>
    <source>
        <strain evidence="7 8">LY-5</strain>
    </source>
</reference>
<accession>A0ABT4UGH5</accession>
<dbReference type="Pfam" id="PF04286">
    <property type="entry name" value="DUF445"/>
    <property type="match status" value="1"/>
</dbReference>
<evidence type="ECO:0000313" key="8">
    <source>
        <dbReference type="Proteomes" id="UP001210231"/>
    </source>
</evidence>
<dbReference type="RefSeq" id="WP_407030289.1">
    <property type="nucleotide sequence ID" value="NZ_JAQGEF010000003.1"/>
</dbReference>
<dbReference type="Proteomes" id="UP001210231">
    <property type="component" value="Unassembled WGS sequence"/>
</dbReference>
<feature type="transmembrane region" description="Helical" evidence="6">
    <location>
        <begin position="183"/>
        <end position="202"/>
    </location>
</feature>
<evidence type="ECO:0000256" key="5">
    <source>
        <dbReference type="ARBA" id="ARBA00023136"/>
    </source>
</evidence>
<feature type="transmembrane region" description="Helical" evidence="6">
    <location>
        <begin position="12"/>
        <end position="30"/>
    </location>
</feature>
<evidence type="ECO:0000313" key="7">
    <source>
        <dbReference type="EMBL" id="MDA3613959.1"/>
    </source>
</evidence>